<dbReference type="InterPro" id="IPR027417">
    <property type="entry name" value="P-loop_NTPase"/>
</dbReference>
<comment type="caution">
    <text evidence="3">The sequence shown here is derived from an EMBL/GenBank/DDBJ whole genome shotgun (WGS) entry which is preliminary data.</text>
</comment>
<dbReference type="GO" id="GO:0016301">
    <property type="term" value="F:kinase activity"/>
    <property type="evidence" value="ECO:0007669"/>
    <property type="project" value="UniProtKB-KW"/>
</dbReference>
<name>A0ABR9M5J2_9ACTN</name>
<dbReference type="InterPro" id="IPR011335">
    <property type="entry name" value="Restrct_endonuc-II-like"/>
</dbReference>
<evidence type="ECO:0000313" key="4">
    <source>
        <dbReference type="Proteomes" id="UP000633509"/>
    </source>
</evidence>
<accession>A0ABR9M5J2</accession>
<reference evidence="3 4" key="1">
    <citation type="submission" date="2020-10" db="EMBL/GenBank/DDBJ databases">
        <title>Sequencing the genomes of 1000 actinobacteria strains.</title>
        <authorList>
            <person name="Klenk H.-P."/>
        </authorList>
    </citation>
    <scope>NUCLEOTIDE SEQUENCE [LARGE SCALE GENOMIC DNA]</scope>
    <source>
        <strain evidence="3 4">DSM 43173</strain>
    </source>
</reference>
<evidence type="ECO:0000313" key="3">
    <source>
        <dbReference type="EMBL" id="MBE1588185.1"/>
    </source>
</evidence>
<dbReference type="Gene3D" id="3.40.50.300">
    <property type="entry name" value="P-loop containing nucleotide triphosphate hydrolases"/>
    <property type="match status" value="1"/>
</dbReference>
<dbReference type="Pfam" id="PF20720">
    <property type="entry name" value="nSTAND3"/>
    <property type="match status" value="1"/>
</dbReference>
<dbReference type="Pfam" id="PF04471">
    <property type="entry name" value="Mrr_cat"/>
    <property type="match status" value="1"/>
</dbReference>
<feature type="domain" description="Novel STAND NTPase 3" evidence="2">
    <location>
        <begin position="175"/>
        <end position="330"/>
    </location>
</feature>
<dbReference type="InterPro" id="IPR007560">
    <property type="entry name" value="Restrct_endonuc_IV_Mrr"/>
</dbReference>
<proteinExistence type="predicted"/>
<dbReference type="SUPFAM" id="SSF52540">
    <property type="entry name" value="P-loop containing nucleoside triphosphate hydrolases"/>
    <property type="match status" value="1"/>
</dbReference>
<protein>
    <submittedName>
        <fullName evidence="3">Adenylate kinase family enzyme</fullName>
    </submittedName>
</protein>
<keyword evidence="4" id="KW-1185">Reference proteome</keyword>
<dbReference type="Proteomes" id="UP000633509">
    <property type="component" value="Unassembled WGS sequence"/>
</dbReference>
<dbReference type="RefSeq" id="WP_192788455.1">
    <property type="nucleotide sequence ID" value="NZ_JADBEK010000001.1"/>
</dbReference>
<dbReference type="InterPro" id="IPR049050">
    <property type="entry name" value="nSTAND3"/>
</dbReference>
<keyword evidence="3" id="KW-0808">Transferase</keyword>
<keyword evidence="3" id="KW-0418">Kinase</keyword>
<organism evidence="3 4">
    <name type="scientific">Nonomuraea angiospora</name>
    <dbReference type="NCBI Taxonomy" id="46172"/>
    <lineage>
        <taxon>Bacteria</taxon>
        <taxon>Bacillati</taxon>
        <taxon>Actinomycetota</taxon>
        <taxon>Actinomycetes</taxon>
        <taxon>Streptosporangiales</taxon>
        <taxon>Streptosporangiaceae</taxon>
        <taxon>Nonomuraea</taxon>
    </lineage>
</organism>
<dbReference type="EMBL" id="JADBEK010000001">
    <property type="protein sequence ID" value="MBE1588185.1"/>
    <property type="molecule type" value="Genomic_DNA"/>
</dbReference>
<evidence type="ECO:0000259" key="2">
    <source>
        <dbReference type="Pfam" id="PF20720"/>
    </source>
</evidence>
<dbReference type="Gene3D" id="3.40.1350.10">
    <property type="match status" value="1"/>
</dbReference>
<feature type="domain" description="Restriction endonuclease type IV Mrr" evidence="1">
    <location>
        <begin position="7"/>
        <end position="103"/>
    </location>
</feature>
<dbReference type="SUPFAM" id="SSF52980">
    <property type="entry name" value="Restriction endonuclease-like"/>
    <property type="match status" value="1"/>
</dbReference>
<gene>
    <name evidence="3" type="ORF">H4W80_006443</name>
</gene>
<sequence>MDLMDFHKLTDFDFECLCKDLFEAELNVRLEIFTAGGDGGIDLRYMNRYGEKIIIQCKHWMRSGRAKLVQHMLDNELPKVKKIKPTRYIIASTVEMTKDAKDKLYTAFDPFIVSASDVFGINELLALMASHPEVIRKHIRLWLNDVNMLEAAISRNILWRSMHFADDIQQTLRTYVPTTSYRHALKLLDANHVCIITGGPGVGKTTLAQVLSAYYAYTGYELVAISENIEDAYRMWNANAKQVFVYDDFLGQSTLEDKLYKNEDARLIALLRRIGREPNKRLICTTRSYILAQGKNRYERLDRENFDPITCVVDLDSYDRETKARILYNHTFWSTWPAAEKARLAQPDGYRKIIDHPNFNPRIISDVLGTSYDSSWGDITAQLEARLNDPTHVWRHIFENQLTEKERILLATLFSLGGEALLPDIKEALLCHTDWDSSQMRRSLQILDGTFIKVYREQSRQYVEFSNPSVNDFVIRKMNDDNSLLKRVLRTARSFDQVSNIWLYHPDADACDQPEVEIDLHPLSREIEEAALVTLEAAKASTHRLVGYLAIALDMSDKLCLPRLGERVAAHISKQGSIYGGRYEDIAALIRATASSPNPQIRKLHKSVLAEGLTALFNRDRSEKGLFTAATWAHRLAEFVDKAVLRDIDAQAVERADYLMELYEYGSPDDVLDDDELVAAFEFMRIFSDYYVRWPGASEAMEGYGIDNVSDEDSEEDEDIDPEWSDGLIYTIMSFLNQEANP</sequence>
<dbReference type="InterPro" id="IPR011856">
    <property type="entry name" value="tRNA_endonuc-like_dom_sf"/>
</dbReference>
<evidence type="ECO:0000259" key="1">
    <source>
        <dbReference type="Pfam" id="PF04471"/>
    </source>
</evidence>